<evidence type="ECO:0000256" key="3">
    <source>
        <dbReference type="ARBA" id="ARBA00022598"/>
    </source>
</evidence>
<comment type="catalytic activity">
    <reaction evidence="9">
        <text>tRNA(Pro) + L-proline + ATP = L-prolyl-tRNA(Pro) + AMP + diphosphate</text>
        <dbReference type="Rhea" id="RHEA:14305"/>
        <dbReference type="Rhea" id="RHEA-COMP:9700"/>
        <dbReference type="Rhea" id="RHEA-COMP:9702"/>
        <dbReference type="ChEBI" id="CHEBI:30616"/>
        <dbReference type="ChEBI" id="CHEBI:33019"/>
        <dbReference type="ChEBI" id="CHEBI:60039"/>
        <dbReference type="ChEBI" id="CHEBI:78442"/>
        <dbReference type="ChEBI" id="CHEBI:78532"/>
        <dbReference type="ChEBI" id="CHEBI:456215"/>
        <dbReference type="EC" id="6.1.1.15"/>
    </reaction>
</comment>
<proteinExistence type="predicted"/>
<dbReference type="InterPro" id="IPR045864">
    <property type="entry name" value="aa-tRNA-synth_II/BPL/LPL"/>
</dbReference>
<gene>
    <name evidence="11" type="ORF">A2610_03795</name>
</gene>
<dbReference type="GO" id="GO:0004827">
    <property type="term" value="F:proline-tRNA ligase activity"/>
    <property type="evidence" value="ECO:0007669"/>
    <property type="project" value="UniProtKB-EC"/>
</dbReference>
<keyword evidence="6" id="KW-0648">Protein biosynthesis</keyword>
<dbReference type="SUPFAM" id="SSF55681">
    <property type="entry name" value="Class II aaRS and biotin synthetases"/>
    <property type="match status" value="1"/>
</dbReference>
<evidence type="ECO:0000259" key="10">
    <source>
        <dbReference type="PROSITE" id="PS50862"/>
    </source>
</evidence>
<sequence>MRQSHLFTKTRKEAPKDEEAKNAQLLIRAGYLDKLMAGVYTYLPLGLRVFKNIETIIREEMEALGAQEILMPSLQPKENWQTTGRWEGLDNLFRFTSHYSKIDYALGATHEEIVTPLMSSFIFSYKDMPKAVFQFQNKFRDEKRAKSGILRAREFVMKDLYSFHTDEADMDAYYLKVKEAYVRIFERAGLGDITYYTYASGGTFSKYSHEFQTLTDAGEDIIHICDKCHIAINEEIIADQPNCPECGNTELHAEKAVEVGNIFKLKTKYSTAFNLSYKDAENVEQEVIMGCYGIGLGRLLGTIVEAYHDDNGIIWPEGVAPYRVHLVNLHAQNEEVSALADEVYAALQGAGVAVLYDDRREAGIGEKLKDSDLVGIPLRAIISEKNGAQIEVKKRKEKDAHLVSKEQLLGLFTVDGQQSAVHGSQ</sequence>
<dbReference type="EC" id="6.1.1.15" evidence="1"/>
<dbReference type="Gene3D" id="3.30.930.10">
    <property type="entry name" value="Bira Bifunctional Protein, Domain 2"/>
    <property type="match status" value="1"/>
</dbReference>
<dbReference type="SUPFAM" id="SSF52954">
    <property type="entry name" value="Class II aaRS ABD-related"/>
    <property type="match status" value="1"/>
</dbReference>
<protein>
    <recommendedName>
        <fullName evidence="2">Proline--tRNA ligase</fullName>
        <ecNumber evidence="1">6.1.1.15</ecNumber>
    </recommendedName>
    <alternativeName>
        <fullName evidence="8">Prolyl-tRNA synthetase</fullName>
    </alternativeName>
</protein>
<reference evidence="11 12" key="1">
    <citation type="journal article" date="2016" name="Nat. Commun.">
        <title>Thousands of microbial genomes shed light on interconnected biogeochemical processes in an aquifer system.</title>
        <authorList>
            <person name="Anantharaman K."/>
            <person name="Brown C.T."/>
            <person name="Hug L.A."/>
            <person name="Sharon I."/>
            <person name="Castelle C.J."/>
            <person name="Probst A.J."/>
            <person name="Thomas B.C."/>
            <person name="Singh A."/>
            <person name="Wilkins M.J."/>
            <person name="Karaoz U."/>
            <person name="Brodie E.L."/>
            <person name="Williams K.H."/>
            <person name="Hubbard S.S."/>
            <person name="Banfield J.F."/>
        </authorList>
    </citation>
    <scope>NUCLEOTIDE SEQUENCE [LARGE SCALE GENOMIC DNA]</scope>
</reference>
<dbReference type="GO" id="GO:0005829">
    <property type="term" value="C:cytosol"/>
    <property type="evidence" value="ECO:0007669"/>
    <property type="project" value="TreeGrafter"/>
</dbReference>
<dbReference type="PROSITE" id="PS50862">
    <property type="entry name" value="AA_TRNA_LIGASE_II"/>
    <property type="match status" value="1"/>
</dbReference>
<dbReference type="InterPro" id="IPR006195">
    <property type="entry name" value="aa-tRNA-synth_II"/>
</dbReference>
<dbReference type="GO" id="GO:0006433">
    <property type="term" value="P:prolyl-tRNA aminoacylation"/>
    <property type="evidence" value="ECO:0007669"/>
    <property type="project" value="InterPro"/>
</dbReference>
<name>A0A1F8E1C4_9BACT</name>
<dbReference type="AlphaFoldDB" id="A0A1F8E1C4"/>
<evidence type="ECO:0000256" key="6">
    <source>
        <dbReference type="ARBA" id="ARBA00022917"/>
    </source>
</evidence>
<evidence type="ECO:0000313" key="11">
    <source>
        <dbReference type="EMBL" id="OGM94008.1"/>
    </source>
</evidence>
<evidence type="ECO:0000256" key="7">
    <source>
        <dbReference type="ARBA" id="ARBA00023146"/>
    </source>
</evidence>
<dbReference type="InterPro" id="IPR050062">
    <property type="entry name" value="Pro-tRNA_synthetase"/>
</dbReference>
<evidence type="ECO:0000256" key="2">
    <source>
        <dbReference type="ARBA" id="ARBA00019110"/>
    </source>
</evidence>
<dbReference type="GO" id="GO:0005524">
    <property type="term" value="F:ATP binding"/>
    <property type="evidence" value="ECO:0007669"/>
    <property type="project" value="UniProtKB-KW"/>
</dbReference>
<evidence type="ECO:0000256" key="4">
    <source>
        <dbReference type="ARBA" id="ARBA00022741"/>
    </source>
</evidence>
<dbReference type="Pfam" id="PF00587">
    <property type="entry name" value="tRNA-synt_2b"/>
    <property type="match status" value="1"/>
</dbReference>
<keyword evidence="4" id="KW-0547">Nucleotide-binding</keyword>
<evidence type="ECO:0000256" key="9">
    <source>
        <dbReference type="ARBA" id="ARBA00047671"/>
    </source>
</evidence>
<dbReference type="InterPro" id="IPR002314">
    <property type="entry name" value="aa-tRNA-synt_IIb"/>
</dbReference>
<dbReference type="PRINTS" id="PR01046">
    <property type="entry name" value="TRNASYNTHPRO"/>
</dbReference>
<feature type="domain" description="Aminoacyl-transfer RNA synthetases class-II family profile" evidence="10">
    <location>
        <begin position="38"/>
        <end position="316"/>
    </location>
</feature>
<dbReference type="InterPro" id="IPR044140">
    <property type="entry name" value="ProRS_anticodon_short"/>
</dbReference>
<organism evidence="11 12">
    <name type="scientific">Candidatus Wolfebacteria bacterium RIFOXYD1_FULL_48_65</name>
    <dbReference type="NCBI Taxonomy" id="1802561"/>
    <lineage>
        <taxon>Bacteria</taxon>
        <taxon>Candidatus Wolfeibacteriota</taxon>
    </lineage>
</organism>
<dbReference type="InterPro" id="IPR036621">
    <property type="entry name" value="Anticodon-bd_dom_sf"/>
</dbReference>
<dbReference type="InterPro" id="IPR002316">
    <property type="entry name" value="Pro-tRNA-ligase_IIa"/>
</dbReference>
<dbReference type="CDD" id="cd00861">
    <property type="entry name" value="ProRS_anticodon_short"/>
    <property type="match status" value="1"/>
</dbReference>
<dbReference type="Pfam" id="PF03129">
    <property type="entry name" value="HGTP_anticodon"/>
    <property type="match status" value="1"/>
</dbReference>
<keyword evidence="5" id="KW-0067">ATP-binding</keyword>
<dbReference type="PANTHER" id="PTHR42753:SF2">
    <property type="entry name" value="PROLINE--TRNA LIGASE"/>
    <property type="match status" value="1"/>
</dbReference>
<comment type="caution">
    <text evidence="11">The sequence shown here is derived from an EMBL/GenBank/DDBJ whole genome shotgun (WGS) entry which is preliminary data.</text>
</comment>
<dbReference type="PANTHER" id="PTHR42753">
    <property type="entry name" value="MITOCHONDRIAL RIBOSOME PROTEIN L39/PROLYL-TRNA LIGASE FAMILY MEMBER"/>
    <property type="match status" value="1"/>
</dbReference>
<dbReference type="Gene3D" id="3.40.50.800">
    <property type="entry name" value="Anticodon-binding domain"/>
    <property type="match status" value="1"/>
</dbReference>
<dbReference type="Proteomes" id="UP000179057">
    <property type="component" value="Unassembled WGS sequence"/>
</dbReference>
<dbReference type="InterPro" id="IPR004154">
    <property type="entry name" value="Anticodon-bd"/>
</dbReference>
<keyword evidence="3" id="KW-0436">Ligase</keyword>
<evidence type="ECO:0000256" key="5">
    <source>
        <dbReference type="ARBA" id="ARBA00022840"/>
    </source>
</evidence>
<evidence type="ECO:0000256" key="8">
    <source>
        <dbReference type="ARBA" id="ARBA00029731"/>
    </source>
</evidence>
<accession>A0A1F8E1C4</accession>
<evidence type="ECO:0000256" key="1">
    <source>
        <dbReference type="ARBA" id="ARBA00012831"/>
    </source>
</evidence>
<evidence type="ECO:0000313" key="12">
    <source>
        <dbReference type="Proteomes" id="UP000179057"/>
    </source>
</evidence>
<dbReference type="EMBL" id="MGIV01000018">
    <property type="protein sequence ID" value="OGM94008.1"/>
    <property type="molecule type" value="Genomic_DNA"/>
</dbReference>
<keyword evidence="7" id="KW-0030">Aminoacyl-tRNA synthetase</keyword>